<reference evidence="2 3" key="1">
    <citation type="journal article" name="Sci. Rep.">
        <title>Telomere-to-telomere assembled and centromere annotated genomes of the two main subspecies of the button mushroom Agaricus bisporus reveal especially polymorphic chromosome ends.</title>
        <authorList>
            <person name="Sonnenberg A.S.M."/>
            <person name="Sedaghat-Telgerd N."/>
            <person name="Lavrijssen B."/>
            <person name="Ohm R.A."/>
            <person name="Hendrickx P.M."/>
            <person name="Scholtmeijer K."/>
            <person name="Baars J.J.P."/>
            <person name="van Peer A."/>
        </authorList>
    </citation>
    <scope>NUCLEOTIDE SEQUENCE [LARGE SCALE GENOMIC DNA]</scope>
    <source>
        <strain evidence="2 3">H119_p4</strain>
    </source>
</reference>
<dbReference type="OMA" id="YNAISHS"/>
<dbReference type="InterPro" id="IPR046522">
    <property type="entry name" value="DUF6699"/>
</dbReference>
<organism evidence="2 3">
    <name type="scientific">Agaricus bisporus var. burnettii</name>
    <dbReference type="NCBI Taxonomy" id="192524"/>
    <lineage>
        <taxon>Eukaryota</taxon>
        <taxon>Fungi</taxon>
        <taxon>Dikarya</taxon>
        <taxon>Basidiomycota</taxon>
        <taxon>Agaricomycotina</taxon>
        <taxon>Agaricomycetes</taxon>
        <taxon>Agaricomycetidae</taxon>
        <taxon>Agaricales</taxon>
        <taxon>Agaricineae</taxon>
        <taxon>Agaricaceae</taxon>
        <taxon>Agaricus</taxon>
    </lineage>
</organism>
<evidence type="ECO:0000313" key="2">
    <source>
        <dbReference type="EMBL" id="KAF7763731.1"/>
    </source>
</evidence>
<gene>
    <name evidence="2" type="ORF">Agabi119p4_8268</name>
</gene>
<dbReference type="AlphaFoldDB" id="A0A8H7C5Q5"/>
<dbReference type="Proteomes" id="UP000629468">
    <property type="component" value="Unassembled WGS sequence"/>
</dbReference>
<feature type="domain" description="DUF6699" evidence="1">
    <location>
        <begin position="54"/>
        <end position="151"/>
    </location>
</feature>
<protein>
    <recommendedName>
        <fullName evidence="1">DUF6699 domain-containing protein</fullName>
    </recommendedName>
</protein>
<evidence type="ECO:0000313" key="3">
    <source>
        <dbReference type="Proteomes" id="UP000629468"/>
    </source>
</evidence>
<name>A0A8H7C5Q5_AGABI</name>
<dbReference type="Pfam" id="PF20415">
    <property type="entry name" value="DUF6699"/>
    <property type="match status" value="1"/>
</dbReference>
<dbReference type="EMBL" id="JABXXO010000011">
    <property type="protein sequence ID" value="KAF7763731.1"/>
    <property type="molecule type" value="Genomic_DNA"/>
</dbReference>
<proteinExistence type="predicted"/>
<sequence>MSYAGYYTVNAPASPASSWGTVSTNAPAFANGVNAIFGRLSIDIAVSVMHQVPPEILSEQAFTPPLSYIVLRSGNQGEFCQPVQNPSGITVQDLLTGTVNIYYNAISHSEASNLPHTTIIDGRHSTSITRPQAYPSKHLLRRVDLVPGHTRIFSAQLSSDRTQCYVHLK</sequence>
<accession>A0A8H7C5Q5</accession>
<comment type="caution">
    <text evidence="2">The sequence shown here is derived from an EMBL/GenBank/DDBJ whole genome shotgun (WGS) entry which is preliminary data.</text>
</comment>
<evidence type="ECO:0000259" key="1">
    <source>
        <dbReference type="Pfam" id="PF20415"/>
    </source>
</evidence>